<keyword evidence="19" id="KW-1185">Reference proteome</keyword>
<evidence type="ECO:0000259" key="16">
    <source>
        <dbReference type="Pfam" id="PF00224"/>
    </source>
</evidence>
<reference evidence="18 19" key="1">
    <citation type="submission" date="2023-01" db="EMBL/GenBank/DDBJ databases">
        <authorList>
            <person name="Whitehead M."/>
        </authorList>
    </citation>
    <scope>NUCLEOTIDE SEQUENCE [LARGE SCALE GENOMIC DNA]</scope>
</reference>
<dbReference type="EMBL" id="CARXXK010000002">
    <property type="protein sequence ID" value="CAI6356723.1"/>
    <property type="molecule type" value="Genomic_DNA"/>
</dbReference>
<keyword evidence="10 15" id="KW-0460">Magnesium</keyword>
<gene>
    <name evidence="18" type="ORF">MEUPH1_LOCUS12429</name>
</gene>
<dbReference type="InterPro" id="IPR036918">
    <property type="entry name" value="Pyrv_Knase_C_sf"/>
</dbReference>
<keyword evidence="5 15" id="KW-0808">Transferase</keyword>
<keyword evidence="12" id="KW-0670">Pyruvate</keyword>
<keyword evidence="8 15" id="KW-0418">Kinase</keyword>
<evidence type="ECO:0000256" key="2">
    <source>
        <dbReference type="ARBA" id="ARBA00001958"/>
    </source>
</evidence>
<accession>A0AAV0WLN6</accession>
<dbReference type="GO" id="GO:0016301">
    <property type="term" value="F:kinase activity"/>
    <property type="evidence" value="ECO:0007669"/>
    <property type="project" value="UniProtKB-KW"/>
</dbReference>
<dbReference type="InterPro" id="IPR040442">
    <property type="entry name" value="Pyrv_kinase-like_dom_sf"/>
</dbReference>
<comment type="pathway">
    <text evidence="3 15">Carbohydrate degradation; glycolysis; pyruvate from D-glyceraldehyde 3-phosphate: step 5/5.</text>
</comment>
<comment type="catalytic activity">
    <reaction evidence="13">
        <text>pyruvate + ATP = phosphoenolpyruvate + ADP + H(+)</text>
        <dbReference type="Rhea" id="RHEA:18157"/>
        <dbReference type="ChEBI" id="CHEBI:15361"/>
        <dbReference type="ChEBI" id="CHEBI:15378"/>
        <dbReference type="ChEBI" id="CHEBI:30616"/>
        <dbReference type="ChEBI" id="CHEBI:58702"/>
        <dbReference type="ChEBI" id="CHEBI:456216"/>
        <dbReference type="EC" id="2.7.1.40"/>
    </reaction>
    <physiologicalReaction direction="right-to-left" evidence="13">
        <dbReference type="Rhea" id="RHEA:18159"/>
    </physiologicalReaction>
</comment>
<evidence type="ECO:0000256" key="7">
    <source>
        <dbReference type="ARBA" id="ARBA00022741"/>
    </source>
</evidence>
<dbReference type="InterPro" id="IPR011037">
    <property type="entry name" value="Pyrv_Knase-like_insert_dom_sf"/>
</dbReference>
<dbReference type="Pfam" id="PF02887">
    <property type="entry name" value="PK_C"/>
    <property type="match status" value="1"/>
</dbReference>
<dbReference type="InterPro" id="IPR015793">
    <property type="entry name" value="Pyrv_Knase_brl"/>
</dbReference>
<evidence type="ECO:0000256" key="15">
    <source>
        <dbReference type="RuleBase" id="RU000504"/>
    </source>
</evidence>
<evidence type="ECO:0000256" key="5">
    <source>
        <dbReference type="ARBA" id="ARBA00022679"/>
    </source>
</evidence>
<feature type="domain" description="Pyruvate kinase C-terminal" evidence="17">
    <location>
        <begin position="454"/>
        <end position="557"/>
    </location>
</feature>
<dbReference type="GO" id="GO:0000287">
    <property type="term" value="F:magnesium ion binding"/>
    <property type="evidence" value="ECO:0007669"/>
    <property type="project" value="InterPro"/>
</dbReference>
<dbReference type="Gene3D" id="3.20.20.60">
    <property type="entry name" value="Phosphoenolpyruvate-binding domains"/>
    <property type="match status" value="1"/>
</dbReference>
<dbReference type="FunFam" id="2.40.33.10:FF:000001">
    <property type="entry name" value="Pyruvate kinase"/>
    <property type="match status" value="1"/>
</dbReference>
<evidence type="ECO:0000256" key="8">
    <source>
        <dbReference type="ARBA" id="ARBA00022777"/>
    </source>
</evidence>
<keyword evidence="11 15" id="KW-0324">Glycolysis</keyword>
<evidence type="ECO:0000256" key="14">
    <source>
        <dbReference type="ARBA" id="ARBA00058419"/>
    </source>
</evidence>
<evidence type="ECO:0000256" key="11">
    <source>
        <dbReference type="ARBA" id="ARBA00023152"/>
    </source>
</evidence>
<dbReference type="InterPro" id="IPR015813">
    <property type="entry name" value="Pyrv/PenolPyrv_kinase-like_dom"/>
</dbReference>
<dbReference type="Gene3D" id="2.40.33.10">
    <property type="entry name" value="PK beta-barrel domain-like"/>
    <property type="match status" value="1"/>
</dbReference>
<feature type="domain" description="Pyruvate kinase barrel" evidence="16">
    <location>
        <begin position="78"/>
        <end position="411"/>
    </location>
</feature>
<dbReference type="EC" id="2.7.1.40" evidence="15"/>
<dbReference type="FunFam" id="3.20.20.60:FF:000025">
    <property type="entry name" value="Pyruvate kinase"/>
    <property type="match status" value="1"/>
</dbReference>
<evidence type="ECO:0000256" key="10">
    <source>
        <dbReference type="ARBA" id="ARBA00022842"/>
    </source>
</evidence>
<evidence type="ECO:0000256" key="13">
    <source>
        <dbReference type="ARBA" id="ARBA00048967"/>
    </source>
</evidence>
<keyword evidence="9" id="KW-0067">ATP-binding</keyword>
<dbReference type="PRINTS" id="PR01050">
    <property type="entry name" value="PYRUVTKNASE"/>
</dbReference>
<evidence type="ECO:0000259" key="17">
    <source>
        <dbReference type="Pfam" id="PF02887"/>
    </source>
</evidence>
<dbReference type="SUPFAM" id="SSF50800">
    <property type="entry name" value="PK beta-barrel domain-like"/>
    <property type="match status" value="1"/>
</dbReference>
<dbReference type="SUPFAM" id="SSF51621">
    <property type="entry name" value="Phosphoenolpyruvate/pyruvate domain"/>
    <property type="match status" value="1"/>
</dbReference>
<dbReference type="InterPro" id="IPR015795">
    <property type="entry name" value="Pyrv_Knase_C"/>
</dbReference>
<dbReference type="InterPro" id="IPR001697">
    <property type="entry name" value="Pyr_Knase"/>
</dbReference>
<comment type="caution">
    <text evidence="18">The sequence shown here is derived from an EMBL/GenBank/DDBJ whole genome shotgun (WGS) entry which is preliminary data.</text>
</comment>
<keyword evidence="6" id="KW-0479">Metal-binding</keyword>
<comment type="cofactor">
    <cofactor evidence="1">
        <name>Mg(2+)</name>
        <dbReference type="ChEBI" id="CHEBI:18420"/>
    </cofactor>
</comment>
<comment type="cofactor">
    <cofactor evidence="2">
        <name>K(+)</name>
        <dbReference type="ChEBI" id="CHEBI:29103"/>
    </cofactor>
</comment>
<dbReference type="NCBIfam" id="TIGR01064">
    <property type="entry name" value="pyruv_kin"/>
    <property type="match status" value="1"/>
</dbReference>
<protein>
    <recommendedName>
        <fullName evidence="15">Pyruvate kinase</fullName>
        <ecNumber evidence="15">2.7.1.40</ecNumber>
    </recommendedName>
</protein>
<name>A0AAV0WLN6_9HEMI</name>
<dbReference type="SUPFAM" id="SSF52935">
    <property type="entry name" value="PK C-terminal domain-like"/>
    <property type="match status" value="1"/>
</dbReference>
<dbReference type="PROSITE" id="PS00110">
    <property type="entry name" value="PYRUVATE_KINASE"/>
    <property type="match status" value="1"/>
</dbReference>
<keyword evidence="7" id="KW-0547">Nucleotide-binding</keyword>
<dbReference type="AlphaFoldDB" id="A0AAV0WLN6"/>
<evidence type="ECO:0000256" key="1">
    <source>
        <dbReference type="ARBA" id="ARBA00001946"/>
    </source>
</evidence>
<dbReference type="Gene3D" id="3.40.1380.20">
    <property type="entry name" value="Pyruvate kinase, C-terminal domain"/>
    <property type="match status" value="1"/>
</dbReference>
<dbReference type="GO" id="GO:0030955">
    <property type="term" value="F:potassium ion binding"/>
    <property type="evidence" value="ECO:0007669"/>
    <property type="project" value="InterPro"/>
</dbReference>
<organism evidence="18 19">
    <name type="scientific">Macrosiphum euphorbiae</name>
    <name type="common">potato aphid</name>
    <dbReference type="NCBI Taxonomy" id="13131"/>
    <lineage>
        <taxon>Eukaryota</taxon>
        <taxon>Metazoa</taxon>
        <taxon>Ecdysozoa</taxon>
        <taxon>Arthropoda</taxon>
        <taxon>Hexapoda</taxon>
        <taxon>Insecta</taxon>
        <taxon>Pterygota</taxon>
        <taxon>Neoptera</taxon>
        <taxon>Paraneoptera</taxon>
        <taxon>Hemiptera</taxon>
        <taxon>Sternorrhyncha</taxon>
        <taxon>Aphidomorpha</taxon>
        <taxon>Aphidoidea</taxon>
        <taxon>Aphididae</taxon>
        <taxon>Macrosiphini</taxon>
        <taxon>Macrosiphum</taxon>
    </lineage>
</organism>
<dbReference type="InterPro" id="IPR018209">
    <property type="entry name" value="Pyrv_Knase_AS"/>
</dbReference>
<evidence type="ECO:0000313" key="19">
    <source>
        <dbReference type="Proteomes" id="UP001160148"/>
    </source>
</evidence>
<sequence length="565" mass="63144">MFLNKITKLVKPIVFQNYLLKKTFHRSVTKFTWKQPFINDQTKKELQSDKKYLYANNSDTVLQYNCSLNIHCKSHPLRRSGIICTIGPASADVKILEGLMDAGMNIARLNFSHGTHDYHLKTVENIRKAVKSYSDKICMNFPLAIALDTKGPEIRTGVLNGENASKEIKLNKGDTLRLTTDKQYENKGSNKLVYVDYENITKIMKENDRMYVDDGLILMTATKIGENYIDCMVENEGMLGSRKGINLPGVDVDLPAISEKDKADIQFAADNDLDMIFASFIRNCSAVTEIRNILGERNKHILIISKIENQQGIQNLPSIIKVSDGIMVARGDLGIEIPPEKVFLAQKSILAQCNIAGKPGICATQMLESMTKKPRATRAESSDVANAILDGADCVMLSGETAKGHFPIESVRTMDKLCREAESAMWRKEFYHDIVASLAERTSNDDQNTMQALRAVTKADNMSADVIIVIDQSGCIAHEIAMYRPRSIILVVTDNPIVARQCHLHRGILPVFYCPKIGECNVDFSNNWNKHRDYAIEFGKSLGILKSRDTIVLVGKEGITLSCIL</sequence>
<dbReference type="NCBIfam" id="NF004491">
    <property type="entry name" value="PRK05826.1"/>
    <property type="match status" value="1"/>
</dbReference>
<proteinExistence type="inferred from homology"/>
<comment type="similarity">
    <text evidence="4 15">Belongs to the pyruvate kinase family.</text>
</comment>
<dbReference type="InterPro" id="IPR015806">
    <property type="entry name" value="Pyrv_Knase_insert_dom_sf"/>
</dbReference>
<dbReference type="PANTHER" id="PTHR11817">
    <property type="entry name" value="PYRUVATE KINASE"/>
    <property type="match status" value="1"/>
</dbReference>
<evidence type="ECO:0000256" key="4">
    <source>
        <dbReference type="ARBA" id="ARBA00008663"/>
    </source>
</evidence>
<dbReference type="GO" id="GO:0005524">
    <property type="term" value="F:ATP binding"/>
    <property type="evidence" value="ECO:0007669"/>
    <property type="project" value="UniProtKB-KW"/>
</dbReference>
<evidence type="ECO:0000256" key="3">
    <source>
        <dbReference type="ARBA" id="ARBA00004997"/>
    </source>
</evidence>
<comment type="function">
    <text evidence="14">Pyruvate kinase that catalyzes the conversion of phosphoenolpyruvate to pyruvate with the synthesis of ATP, and which plays a key role in glycolysis.</text>
</comment>
<evidence type="ECO:0000256" key="6">
    <source>
        <dbReference type="ARBA" id="ARBA00022723"/>
    </source>
</evidence>
<dbReference type="Pfam" id="PF00224">
    <property type="entry name" value="PK"/>
    <property type="match status" value="1"/>
</dbReference>
<evidence type="ECO:0000256" key="9">
    <source>
        <dbReference type="ARBA" id="ARBA00022840"/>
    </source>
</evidence>
<dbReference type="Proteomes" id="UP001160148">
    <property type="component" value="Unassembled WGS sequence"/>
</dbReference>
<evidence type="ECO:0000313" key="18">
    <source>
        <dbReference type="EMBL" id="CAI6356723.1"/>
    </source>
</evidence>
<dbReference type="GO" id="GO:0004743">
    <property type="term" value="F:pyruvate kinase activity"/>
    <property type="evidence" value="ECO:0007669"/>
    <property type="project" value="UniProtKB-EC"/>
</dbReference>
<evidence type="ECO:0000256" key="12">
    <source>
        <dbReference type="ARBA" id="ARBA00023317"/>
    </source>
</evidence>